<dbReference type="Pfam" id="PF00468">
    <property type="entry name" value="Ribosomal_L34"/>
    <property type="match status" value="1"/>
</dbReference>
<comment type="similarity">
    <text evidence="1">Belongs to the bacterial ribosomal protein bL34 family.</text>
</comment>
<dbReference type="GO" id="GO:0003735">
    <property type="term" value="F:structural constituent of ribosome"/>
    <property type="evidence" value="ECO:0007669"/>
    <property type="project" value="InterPro"/>
</dbReference>
<evidence type="ECO:0008006" key="8">
    <source>
        <dbReference type="Google" id="ProtNLM"/>
    </source>
</evidence>
<evidence type="ECO:0000256" key="2">
    <source>
        <dbReference type="ARBA" id="ARBA00022980"/>
    </source>
</evidence>
<evidence type="ECO:0000256" key="3">
    <source>
        <dbReference type="ARBA" id="ARBA00023274"/>
    </source>
</evidence>
<keyword evidence="2" id="KW-0689">Ribosomal protein</keyword>
<feature type="compositionally biased region" description="Polar residues" evidence="4">
    <location>
        <begin position="127"/>
        <end position="137"/>
    </location>
</feature>
<evidence type="ECO:0000256" key="4">
    <source>
        <dbReference type="SAM" id="MobiDB-lite"/>
    </source>
</evidence>
<comment type="caution">
    <text evidence="6">The sequence shown here is derived from an EMBL/GenBank/DDBJ whole genome shotgun (WGS) entry which is preliminary data.</text>
</comment>
<feature type="region of interest" description="Disordered" evidence="4">
    <location>
        <begin position="116"/>
        <end position="137"/>
    </location>
</feature>
<organism evidence="6 7">
    <name type="scientific">Ceratodon purpureus</name>
    <name type="common">Fire moss</name>
    <name type="synonym">Dicranum purpureum</name>
    <dbReference type="NCBI Taxonomy" id="3225"/>
    <lineage>
        <taxon>Eukaryota</taxon>
        <taxon>Viridiplantae</taxon>
        <taxon>Streptophyta</taxon>
        <taxon>Embryophyta</taxon>
        <taxon>Bryophyta</taxon>
        <taxon>Bryophytina</taxon>
        <taxon>Bryopsida</taxon>
        <taxon>Dicranidae</taxon>
        <taxon>Pseudoditrichales</taxon>
        <taxon>Ditrichaceae</taxon>
        <taxon>Ceratodon</taxon>
    </lineage>
</organism>
<proteinExistence type="inferred from homology"/>
<sequence>MAAMALSTSMSALSLATPASSLKLASSASNARCGLVSSFTSSRVVSSFSSSSFAGVALRPTTFGLPIVKRGFSLVVRAGSPCMGCTKRSRSRKSIARVSGYRARQATPTGRNVLKRRRAKGRKVLVTKSNPSSGKFA</sequence>
<dbReference type="GO" id="GO:1990904">
    <property type="term" value="C:ribonucleoprotein complex"/>
    <property type="evidence" value="ECO:0007669"/>
    <property type="project" value="UniProtKB-KW"/>
</dbReference>
<accession>A0A8T0H322</accession>
<protein>
    <recommendedName>
        <fullName evidence="8">50S ribosomal protein L34, chloroplastic</fullName>
    </recommendedName>
</protein>
<dbReference type="InterPro" id="IPR000271">
    <property type="entry name" value="Ribosomal_bL34"/>
</dbReference>
<keyword evidence="3" id="KW-0687">Ribonucleoprotein</keyword>
<dbReference type="AlphaFoldDB" id="A0A8T0H322"/>
<feature type="chain" id="PRO_5035742244" description="50S ribosomal protein L34, chloroplastic" evidence="5">
    <location>
        <begin position="22"/>
        <end position="137"/>
    </location>
</feature>
<dbReference type="GO" id="GO:0005840">
    <property type="term" value="C:ribosome"/>
    <property type="evidence" value="ECO:0007669"/>
    <property type="project" value="UniProtKB-KW"/>
</dbReference>
<dbReference type="EMBL" id="CM026429">
    <property type="protein sequence ID" value="KAG0565135.1"/>
    <property type="molecule type" value="Genomic_DNA"/>
</dbReference>
<evidence type="ECO:0000256" key="5">
    <source>
        <dbReference type="SAM" id="SignalP"/>
    </source>
</evidence>
<dbReference type="HAMAP" id="MF_00391">
    <property type="entry name" value="Ribosomal_bL34"/>
    <property type="match status" value="1"/>
</dbReference>
<gene>
    <name evidence="6" type="ORF">KC19_8G167500</name>
</gene>
<name>A0A8T0H322_CERPU</name>
<feature type="signal peptide" evidence="5">
    <location>
        <begin position="1"/>
        <end position="21"/>
    </location>
</feature>
<dbReference type="Proteomes" id="UP000822688">
    <property type="component" value="Chromosome 8"/>
</dbReference>
<keyword evidence="5" id="KW-0732">Signal</keyword>
<evidence type="ECO:0000313" key="6">
    <source>
        <dbReference type="EMBL" id="KAG0565135.1"/>
    </source>
</evidence>
<dbReference type="GO" id="GO:0006412">
    <property type="term" value="P:translation"/>
    <property type="evidence" value="ECO:0007669"/>
    <property type="project" value="InterPro"/>
</dbReference>
<feature type="compositionally biased region" description="Basic residues" evidence="4">
    <location>
        <begin position="116"/>
        <end position="125"/>
    </location>
</feature>
<evidence type="ECO:0000256" key="1">
    <source>
        <dbReference type="ARBA" id="ARBA00010111"/>
    </source>
</evidence>
<keyword evidence="7" id="KW-1185">Reference proteome</keyword>
<reference evidence="6" key="1">
    <citation type="submission" date="2020-06" db="EMBL/GenBank/DDBJ databases">
        <title>WGS assembly of Ceratodon purpureus strain R40.</title>
        <authorList>
            <person name="Carey S.B."/>
            <person name="Jenkins J."/>
            <person name="Shu S."/>
            <person name="Lovell J.T."/>
            <person name="Sreedasyam A."/>
            <person name="Maumus F."/>
            <person name="Tiley G.P."/>
            <person name="Fernandez-Pozo N."/>
            <person name="Barry K."/>
            <person name="Chen C."/>
            <person name="Wang M."/>
            <person name="Lipzen A."/>
            <person name="Daum C."/>
            <person name="Saski C.A."/>
            <person name="Payton A.C."/>
            <person name="Mcbreen J.C."/>
            <person name="Conrad R.E."/>
            <person name="Kollar L.M."/>
            <person name="Olsson S."/>
            <person name="Huttunen S."/>
            <person name="Landis J.B."/>
            <person name="Wickett N.J."/>
            <person name="Johnson M.G."/>
            <person name="Rensing S.A."/>
            <person name="Grimwood J."/>
            <person name="Schmutz J."/>
            <person name="Mcdaniel S.F."/>
        </authorList>
    </citation>
    <scope>NUCLEOTIDE SEQUENCE</scope>
    <source>
        <strain evidence="6">R40</strain>
    </source>
</reference>
<evidence type="ECO:0000313" key="7">
    <source>
        <dbReference type="Proteomes" id="UP000822688"/>
    </source>
</evidence>
<dbReference type="Gene3D" id="1.10.287.3980">
    <property type="match status" value="1"/>
</dbReference>